<dbReference type="InterPro" id="IPR016032">
    <property type="entry name" value="Sig_transdc_resp-reg_C-effctor"/>
</dbReference>
<dbReference type="PROSITE" id="PS50043">
    <property type="entry name" value="HTH_LUXR_2"/>
    <property type="match status" value="1"/>
</dbReference>
<dbReference type="InterPro" id="IPR027417">
    <property type="entry name" value="P-loop_NTPase"/>
</dbReference>
<dbReference type="Proteomes" id="UP000655751">
    <property type="component" value="Unassembled WGS sequence"/>
</dbReference>
<dbReference type="SUPFAM" id="SSF46894">
    <property type="entry name" value="C-terminal effector domain of the bipartite response regulators"/>
    <property type="match status" value="1"/>
</dbReference>
<sequence>MGRRDELVGGYVMVARDGFIGREPEQEKISLLLLDAARLITLTGQGGIGKTRLATETLRRFRKARDTPVYWARLARLPKEAGVTAIEEEVARCVVDADFSGRTASEVIVSALTRMDGVGHSLQTVLVMDNCEHLLTAAGEVIARLLEAVPGLTILATSREAVGWADEHLIQVSRLTRSQALLLFRQRAELTGRLVIDEEQSDIASRICQRVHDNPLYIRLAAARLLRQPLAGILSELNGEPTDRRMRWSHGPRVGADPRHRGVRDVIAWSYDLCTDKERLLLERMSVFAAGYDTNPEDDAVATREVGADLHAIEAICADAQPPEPDRDDTVAGGAPATRLAADEVEDLLERLADQSLVTVHITPTTARYSLLESIRVFAQHELARRRTGTEDERALRIRRHRRYYRDRVLQARLEWLGPADQDPQAWTRAAWDNIVTAIESSLTAGEPTVGLKIVVGLMGLTDLRGPTQGVRQWIERALRATRAQVPQSLELHLVQIAAMAALAWLALLQGRVEDAEHTLHDCVVASFGDPEIGPDWRHAPEVDAGLIAPVEFVWGAVLFLAHRDPRSVTVFGRAREKFGSYGDRGGEAWSELYEAMAASFLGSADAAVKLSRQHFDRAVDAPAGWAKAWAELAWAIALTKHGDPAEALIVGRSALAHQVEARDPWGAVLAVYVRMGGLAQVGVDLVAAGNADRAVLETLATEIAHLAGGASRELAEMGVDISGLGPIADESSRVIEVARVLLGEDAYAAAEWEGRKLRPELGEVQQLALGTLSEERTPQGRTVAEKKAPSLWSQLSGAEHQVAILAAAGWTNTAIAARRGSSSKTVDAQMASILQKLMITSRADIIGLVPKDRGGEVRTEAAKRPRRINERQRKVRPSPK</sequence>
<dbReference type="GO" id="GO:0006355">
    <property type="term" value="P:regulation of DNA-templated transcription"/>
    <property type="evidence" value="ECO:0007669"/>
    <property type="project" value="InterPro"/>
</dbReference>
<dbReference type="RefSeq" id="WP_196150379.1">
    <property type="nucleotide sequence ID" value="NZ_JADMLG010000006.1"/>
</dbReference>
<dbReference type="Pfam" id="PF00196">
    <property type="entry name" value="GerE"/>
    <property type="match status" value="1"/>
</dbReference>
<dbReference type="SMART" id="SM00421">
    <property type="entry name" value="HTH_LUXR"/>
    <property type="match status" value="1"/>
</dbReference>
<evidence type="ECO:0000259" key="2">
    <source>
        <dbReference type="PROSITE" id="PS50043"/>
    </source>
</evidence>
<organism evidence="3 4">
    <name type="scientific">Nocardia bovistercoris</name>
    <dbReference type="NCBI Taxonomy" id="2785916"/>
    <lineage>
        <taxon>Bacteria</taxon>
        <taxon>Bacillati</taxon>
        <taxon>Actinomycetota</taxon>
        <taxon>Actinomycetes</taxon>
        <taxon>Mycobacteriales</taxon>
        <taxon>Nocardiaceae</taxon>
        <taxon>Nocardia</taxon>
    </lineage>
</organism>
<dbReference type="SUPFAM" id="SSF52540">
    <property type="entry name" value="P-loop containing nucleoside triphosphate hydrolases"/>
    <property type="match status" value="1"/>
</dbReference>
<dbReference type="InterPro" id="IPR036388">
    <property type="entry name" value="WH-like_DNA-bd_sf"/>
</dbReference>
<evidence type="ECO:0000313" key="4">
    <source>
        <dbReference type="Proteomes" id="UP000655751"/>
    </source>
</evidence>
<keyword evidence="4" id="KW-1185">Reference proteome</keyword>
<dbReference type="PANTHER" id="PTHR47691">
    <property type="entry name" value="REGULATOR-RELATED"/>
    <property type="match status" value="1"/>
</dbReference>
<reference evidence="3" key="1">
    <citation type="submission" date="2020-11" db="EMBL/GenBank/DDBJ databases">
        <title>Nocardia NEAU-351.nov., a novel actinomycete isolated from the cow dung.</title>
        <authorList>
            <person name="Zhang X."/>
        </authorList>
    </citation>
    <scope>NUCLEOTIDE SEQUENCE</scope>
    <source>
        <strain evidence="3">NEAU-351</strain>
    </source>
</reference>
<dbReference type="Gene3D" id="3.40.50.300">
    <property type="entry name" value="P-loop containing nucleotide triphosphate hydrolases"/>
    <property type="match status" value="1"/>
</dbReference>
<gene>
    <name evidence="3" type="ORF">IT779_17550</name>
</gene>
<protein>
    <recommendedName>
        <fullName evidence="2">HTH luxR-type domain-containing protein</fullName>
    </recommendedName>
</protein>
<dbReference type="Gene3D" id="1.10.10.10">
    <property type="entry name" value="Winged helix-like DNA-binding domain superfamily/Winged helix DNA-binding domain"/>
    <property type="match status" value="1"/>
</dbReference>
<dbReference type="InterPro" id="IPR011990">
    <property type="entry name" value="TPR-like_helical_dom_sf"/>
</dbReference>
<comment type="caution">
    <text evidence="3">The sequence shown here is derived from an EMBL/GenBank/DDBJ whole genome shotgun (WGS) entry which is preliminary data.</text>
</comment>
<dbReference type="GO" id="GO:0003677">
    <property type="term" value="F:DNA binding"/>
    <property type="evidence" value="ECO:0007669"/>
    <property type="project" value="InterPro"/>
</dbReference>
<feature type="domain" description="HTH luxR-type" evidence="2">
    <location>
        <begin position="789"/>
        <end position="854"/>
    </location>
</feature>
<dbReference type="PANTHER" id="PTHR47691:SF3">
    <property type="entry name" value="HTH-TYPE TRANSCRIPTIONAL REGULATOR RV0890C-RELATED"/>
    <property type="match status" value="1"/>
</dbReference>
<feature type="region of interest" description="Disordered" evidence="1">
    <location>
        <begin position="852"/>
        <end position="881"/>
    </location>
</feature>
<evidence type="ECO:0000313" key="3">
    <source>
        <dbReference type="EMBL" id="MBH0778087.1"/>
    </source>
</evidence>
<dbReference type="AlphaFoldDB" id="A0A931N3U1"/>
<feature type="compositionally biased region" description="Basic and acidic residues" evidence="1">
    <location>
        <begin position="852"/>
        <end position="873"/>
    </location>
</feature>
<accession>A0A931N3U1</accession>
<dbReference type="EMBL" id="JADMLG010000006">
    <property type="protein sequence ID" value="MBH0778087.1"/>
    <property type="molecule type" value="Genomic_DNA"/>
</dbReference>
<dbReference type="InterPro" id="IPR000792">
    <property type="entry name" value="Tscrpt_reg_LuxR_C"/>
</dbReference>
<dbReference type="CDD" id="cd06170">
    <property type="entry name" value="LuxR_C_like"/>
    <property type="match status" value="1"/>
</dbReference>
<proteinExistence type="predicted"/>
<name>A0A931N3U1_9NOCA</name>
<dbReference type="SUPFAM" id="SSF48452">
    <property type="entry name" value="TPR-like"/>
    <property type="match status" value="1"/>
</dbReference>
<evidence type="ECO:0000256" key="1">
    <source>
        <dbReference type="SAM" id="MobiDB-lite"/>
    </source>
</evidence>